<keyword evidence="3" id="KW-1185">Reference proteome</keyword>
<protein>
    <recommendedName>
        <fullName evidence="1">Novel toxin 15 domain-containing protein</fullName>
    </recommendedName>
</protein>
<dbReference type="EMBL" id="SZPU01000134">
    <property type="protein sequence ID" value="TKI53121.1"/>
    <property type="molecule type" value="Genomic_DNA"/>
</dbReference>
<gene>
    <name evidence="2" type="ORF">FC756_25670</name>
</gene>
<evidence type="ECO:0000259" key="1">
    <source>
        <dbReference type="Pfam" id="PF15604"/>
    </source>
</evidence>
<reference evidence="2 3" key="1">
    <citation type="submission" date="2019-04" db="EMBL/GenBank/DDBJ databases">
        <title>Lysinibacillus genome sequencing.</title>
        <authorList>
            <person name="Dunlap C."/>
        </authorList>
    </citation>
    <scope>NUCLEOTIDE SEQUENCE [LARGE SCALE GENOMIC DNA]</scope>
    <source>
        <strain evidence="2 3">CCTCC AB 2010389</strain>
    </source>
</reference>
<proteinExistence type="predicted"/>
<organism evidence="2 3">
    <name type="scientific">Lysinibacillus mangiferihumi</name>
    <dbReference type="NCBI Taxonomy" id="1130819"/>
    <lineage>
        <taxon>Bacteria</taxon>
        <taxon>Bacillati</taxon>
        <taxon>Bacillota</taxon>
        <taxon>Bacilli</taxon>
        <taxon>Bacillales</taxon>
        <taxon>Bacillaceae</taxon>
        <taxon>Lysinibacillus</taxon>
    </lineage>
</organism>
<dbReference type="Proteomes" id="UP000308744">
    <property type="component" value="Unassembled WGS sequence"/>
</dbReference>
<name>A0A4U2Y215_9BACI</name>
<dbReference type="InterPro" id="IPR028949">
    <property type="entry name" value="Ntox15"/>
</dbReference>
<evidence type="ECO:0000313" key="3">
    <source>
        <dbReference type="Proteomes" id="UP000308744"/>
    </source>
</evidence>
<evidence type="ECO:0000313" key="2">
    <source>
        <dbReference type="EMBL" id="TKI53121.1"/>
    </source>
</evidence>
<dbReference type="Pfam" id="PF15604">
    <property type="entry name" value="Ntox15"/>
    <property type="match status" value="1"/>
</dbReference>
<dbReference type="AlphaFoldDB" id="A0A4U2Y215"/>
<comment type="caution">
    <text evidence="2">The sequence shown here is derived from an EMBL/GenBank/DDBJ whole genome shotgun (WGS) entry which is preliminary data.</text>
</comment>
<sequence>MSCTCGKVTMYTFIYILKTLGKQNDPDQIAGGKAEIIGGLGDKRINSSIGSQRWYRIDNVDEQIKESAKSMTPEQLKNTYLNVKLTH</sequence>
<feature type="domain" description="Novel toxin 15" evidence="1">
    <location>
        <begin position="17"/>
        <end position="86"/>
    </location>
</feature>
<accession>A0A4U2Y215</accession>